<gene>
    <name evidence="1" type="ORF">TK06_29940</name>
</gene>
<reference evidence="1 2" key="2">
    <citation type="journal article" date="2018" name="Nature">
        <title>Mutant phenotypes for thousands of bacterial genes of unknown function.</title>
        <authorList>
            <person name="Price M.N."/>
            <person name="Wetmore K.M."/>
            <person name="Waters R.J."/>
            <person name="Callaghan M."/>
            <person name="Ray J."/>
            <person name="Liu H."/>
            <person name="Kuehl J.V."/>
            <person name="Melnyk R.A."/>
            <person name="Lamson J.S."/>
            <person name="Suh Y."/>
            <person name="Carlson H.K."/>
            <person name="Esquivel Z."/>
            <person name="Sadeeshkumar H."/>
            <person name="Chakraborty R."/>
            <person name="Zane G.M."/>
            <person name="Rubin B.E."/>
            <person name="Wall J.D."/>
            <person name="Visel A."/>
            <person name="Bristow J."/>
            <person name="Blow M.J."/>
            <person name="Arkin A.P."/>
            <person name="Deutschbauer A.M."/>
        </authorList>
    </citation>
    <scope>NUCLEOTIDE SEQUENCE [LARGE SCALE GENOMIC DNA]</scope>
    <source>
        <strain evidence="1 2">FW300-N2E2</strain>
    </source>
</reference>
<sequence length="467" mass="52377">MMLQSTWSLPPQPLLEANPTPLDYPVAALGDLLGPAVERLAEVMGVPQAMAAQSVLATSALATQGHANVHLDGRVYPLSLYLLTIAASGDRKTAVDKLALQPAREWERLQWQAYREKLSRYRATLAQSQKQMATIDGHTDTPIQIEPEPVAPRLISSEPTIEALTKSLCLGLPSMGLFSDEGGQFLGSSTMSRDNRLKAVTTLSSLWDGNPIDRSRSMAGESLRAYDRRLSLHLMLQPYLAGQLLKDPLLNGQGIFARCLITWPQSLAGQRFYQPVDLTQDISLKRYSQRITDLLQRPWAIGSDGALHPKALPLRSLARQTWINLHDTIEAQLGEFDELANVRPSASKAADNLLRIAGVFAILEDSDLIEVTHIQRASSLMDYYLTEIQRLTEQEPINTQREEADRLLRWLQEKQWCRFTVRDLLRNGPRFARKSSHHTLALLVELITHQWLGTDGHHFEVRHVSTQ</sequence>
<dbReference type="InterPro" id="IPR025048">
    <property type="entry name" value="DUF3987"/>
</dbReference>
<evidence type="ECO:0008006" key="3">
    <source>
        <dbReference type="Google" id="ProtNLM"/>
    </source>
</evidence>
<dbReference type="Pfam" id="PF13148">
    <property type="entry name" value="DUF3987"/>
    <property type="match status" value="1"/>
</dbReference>
<dbReference type="AlphaFoldDB" id="A0A165ZTF1"/>
<evidence type="ECO:0000313" key="1">
    <source>
        <dbReference type="EMBL" id="AMZ75131.1"/>
    </source>
</evidence>
<name>A0A165ZTF1_PSEFL</name>
<organism evidence="1 2">
    <name type="scientific">Pseudomonas fluorescens</name>
    <dbReference type="NCBI Taxonomy" id="294"/>
    <lineage>
        <taxon>Bacteria</taxon>
        <taxon>Pseudomonadati</taxon>
        <taxon>Pseudomonadota</taxon>
        <taxon>Gammaproteobacteria</taxon>
        <taxon>Pseudomonadales</taxon>
        <taxon>Pseudomonadaceae</taxon>
        <taxon>Pseudomonas</taxon>
    </lineage>
</organism>
<dbReference type="EMBL" id="CP015225">
    <property type="protein sequence ID" value="AMZ75131.1"/>
    <property type="molecule type" value="Genomic_DNA"/>
</dbReference>
<dbReference type="Proteomes" id="UP000076083">
    <property type="component" value="Chromosome"/>
</dbReference>
<accession>A0A165ZTF1</accession>
<reference evidence="2" key="1">
    <citation type="submission" date="2016-04" db="EMBL/GenBank/DDBJ databases">
        <authorList>
            <person name="Ray J."/>
            <person name="Price M."/>
            <person name="Deutschbauer A."/>
        </authorList>
    </citation>
    <scope>NUCLEOTIDE SEQUENCE [LARGE SCALE GENOMIC DNA]</scope>
    <source>
        <strain evidence="2">FW300-N2E2</strain>
    </source>
</reference>
<evidence type="ECO:0000313" key="2">
    <source>
        <dbReference type="Proteomes" id="UP000076083"/>
    </source>
</evidence>
<proteinExistence type="predicted"/>
<protein>
    <recommendedName>
        <fullName evidence="3">DUF3987 domain-containing protein</fullName>
    </recommendedName>
</protein>